<protein>
    <submittedName>
        <fullName evidence="2">Class I SAM-dependent methyltransferase</fullName>
    </submittedName>
</protein>
<sequence>MWHRCYYTWNCRDSGPSGRVVGIDNNLNLIEKARQSHAGIPGLTFEIGDIYNLDYEGQFDIVTSSRVLIWLSDPLKALKAMKSAAKIGGRILVADYNHEKIAWNPQPPSSMLSFYSAYLKWRSDAGMDNSIADHLLEMFKKVGIKEIFVTPQHEVIKRTDLDFQTRIGIWADTASSRGPQMERDGFITEKEYRKAEKEYSEWMFQDAQYLKMYMLAIEGVKLP</sequence>
<name>A0ABT0WGG2_9BACI</name>
<evidence type="ECO:0000259" key="1">
    <source>
        <dbReference type="Pfam" id="PF13847"/>
    </source>
</evidence>
<accession>A0ABT0WGG2</accession>
<reference evidence="2 3" key="1">
    <citation type="submission" date="2022-06" db="EMBL/GenBank/DDBJ databases">
        <authorList>
            <person name="Jeon C.O."/>
        </authorList>
    </citation>
    <scope>NUCLEOTIDE SEQUENCE [LARGE SCALE GENOMIC DNA]</scope>
    <source>
        <strain evidence="2 3">KCTC 13943</strain>
    </source>
</reference>
<organism evidence="2 3">
    <name type="scientific">Neobacillus pocheonensis</name>
    <dbReference type="NCBI Taxonomy" id="363869"/>
    <lineage>
        <taxon>Bacteria</taxon>
        <taxon>Bacillati</taxon>
        <taxon>Bacillota</taxon>
        <taxon>Bacilli</taxon>
        <taxon>Bacillales</taxon>
        <taxon>Bacillaceae</taxon>
        <taxon>Neobacillus</taxon>
    </lineage>
</organism>
<dbReference type="EMBL" id="JAMQCR010000002">
    <property type="protein sequence ID" value="MCM2534700.1"/>
    <property type="molecule type" value="Genomic_DNA"/>
</dbReference>
<dbReference type="Proteomes" id="UP001523262">
    <property type="component" value="Unassembled WGS sequence"/>
</dbReference>
<keyword evidence="2" id="KW-0489">Methyltransferase</keyword>
<dbReference type="GO" id="GO:0008168">
    <property type="term" value="F:methyltransferase activity"/>
    <property type="evidence" value="ECO:0007669"/>
    <property type="project" value="UniProtKB-KW"/>
</dbReference>
<gene>
    <name evidence="2" type="ORF">NDK43_23095</name>
</gene>
<dbReference type="Gene3D" id="3.40.50.150">
    <property type="entry name" value="Vaccinia Virus protein VP39"/>
    <property type="match status" value="1"/>
</dbReference>
<proteinExistence type="predicted"/>
<comment type="caution">
    <text evidence="2">The sequence shown here is derived from an EMBL/GenBank/DDBJ whole genome shotgun (WGS) entry which is preliminary data.</text>
</comment>
<dbReference type="InterPro" id="IPR025714">
    <property type="entry name" value="Methyltranfer_dom"/>
</dbReference>
<dbReference type="GO" id="GO:0032259">
    <property type="term" value="P:methylation"/>
    <property type="evidence" value="ECO:0007669"/>
    <property type="project" value="UniProtKB-KW"/>
</dbReference>
<dbReference type="InterPro" id="IPR029063">
    <property type="entry name" value="SAM-dependent_MTases_sf"/>
</dbReference>
<dbReference type="Pfam" id="PF13847">
    <property type="entry name" value="Methyltransf_31"/>
    <property type="match status" value="1"/>
</dbReference>
<feature type="domain" description="Methyltransferase" evidence="1">
    <location>
        <begin position="14"/>
        <end position="99"/>
    </location>
</feature>
<evidence type="ECO:0000313" key="2">
    <source>
        <dbReference type="EMBL" id="MCM2534700.1"/>
    </source>
</evidence>
<keyword evidence="2" id="KW-0808">Transferase</keyword>
<evidence type="ECO:0000313" key="3">
    <source>
        <dbReference type="Proteomes" id="UP001523262"/>
    </source>
</evidence>
<keyword evidence="3" id="KW-1185">Reference proteome</keyword>
<dbReference type="SUPFAM" id="SSF53335">
    <property type="entry name" value="S-adenosyl-L-methionine-dependent methyltransferases"/>
    <property type="match status" value="1"/>
</dbReference>
<dbReference type="CDD" id="cd02440">
    <property type="entry name" value="AdoMet_MTases"/>
    <property type="match status" value="1"/>
</dbReference>